<reference evidence="10 11" key="1">
    <citation type="submission" date="2014-04" db="EMBL/GenBank/DDBJ databases">
        <authorList>
            <consortium name="DOE Joint Genome Institute"/>
            <person name="Kuo A."/>
            <person name="Zuccaro A."/>
            <person name="Kohler A."/>
            <person name="Nagy L.G."/>
            <person name="Floudas D."/>
            <person name="Copeland A."/>
            <person name="Barry K.W."/>
            <person name="Cichocki N."/>
            <person name="Veneault-Fourrey C."/>
            <person name="LaButti K."/>
            <person name="Lindquist E.A."/>
            <person name="Lipzen A."/>
            <person name="Lundell T."/>
            <person name="Morin E."/>
            <person name="Murat C."/>
            <person name="Sun H."/>
            <person name="Tunlid A."/>
            <person name="Henrissat B."/>
            <person name="Grigoriev I.V."/>
            <person name="Hibbett D.S."/>
            <person name="Martin F."/>
            <person name="Nordberg H.P."/>
            <person name="Cantor M.N."/>
            <person name="Hua S.X."/>
        </authorList>
    </citation>
    <scope>NUCLEOTIDE SEQUENCE [LARGE SCALE GENOMIC DNA]</scope>
    <source>
        <strain evidence="10 11">MAFF 305830</strain>
    </source>
</reference>
<feature type="transmembrane region" description="Helical" evidence="9">
    <location>
        <begin position="141"/>
        <end position="161"/>
    </location>
</feature>
<evidence type="ECO:0000256" key="6">
    <source>
        <dbReference type="ARBA" id="ARBA00022989"/>
    </source>
</evidence>
<feature type="transmembrane region" description="Helical" evidence="9">
    <location>
        <begin position="50"/>
        <end position="67"/>
    </location>
</feature>
<evidence type="ECO:0000256" key="1">
    <source>
        <dbReference type="ARBA" id="ARBA00004477"/>
    </source>
</evidence>
<protein>
    <submittedName>
        <fullName evidence="10">Uncharacterized protein</fullName>
    </submittedName>
</protein>
<proteinExistence type="predicted"/>
<name>A0A0C2X6H8_SERVB</name>
<evidence type="ECO:0000256" key="3">
    <source>
        <dbReference type="ARBA" id="ARBA00022502"/>
    </source>
</evidence>
<dbReference type="EMBL" id="KN824319">
    <property type="protein sequence ID" value="KIM24902.1"/>
    <property type="molecule type" value="Genomic_DNA"/>
</dbReference>
<dbReference type="AlphaFoldDB" id="A0A0C2X6H8"/>
<sequence length="298" mass="32792">MGKKKAANPSASNAANTTISSANDVKRGVKGDPDPAPLGQYLSMVGTHTLFLLFCIVFMPRSTFFFMEMPHQASSQDRPQAEWMAPITVLPSWSVAWMCAGAAAVQMSWARKIRTWILEDEGNAEAKAEEAKRGMKDTWRACGATLLGAGVFHVVIVILGAPFATHIQHTFLLALLISILSIYAPARCLTYPPLFGSQSDNPQKDAVLRAKWSRIFVHFSPKTRAERALFHPAILVVFGAWCGAYPLALDWDRPWQAWPLTPAVGAILGHVLGDLNSVLVSTVYYLGRTLEDPRIKRC</sequence>
<dbReference type="OrthoDB" id="17366at2759"/>
<dbReference type="GO" id="GO:0005789">
    <property type="term" value="C:endoplasmic reticulum membrane"/>
    <property type="evidence" value="ECO:0007669"/>
    <property type="project" value="UniProtKB-SubCell"/>
</dbReference>
<dbReference type="InterPro" id="IPR009580">
    <property type="entry name" value="GPI_biosynthesis_protein_Pig-F"/>
</dbReference>
<evidence type="ECO:0000256" key="4">
    <source>
        <dbReference type="ARBA" id="ARBA00022692"/>
    </source>
</evidence>
<keyword evidence="4 9" id="KW-0812">Transmembrane</keyword>
<feature type="transmembrane region" description="Helical" evidence="9">
    <location>
        <begin position="167"/>
        <end position="186"/>
    </location>
</feature>
<evidence type="ECO:0000256" key="9">
    <source>
        <dbReference type="SAM" id="Phobius"/>
    </source>
</evidence>
<evidence type="ECO:0000313" key="10">
    <source>
        <dbReference type="EMBL" id="KIM24902.1"/>
    </source>
</evidence>
<keyword evidence="11" id="KW-1185">Reference proteome</keyword>
<accession>A0A0C2X6H8</accession>
<dbReference type="HOGENOM" id="CLU_064564_0_0_1"/>
<dbReference type="UniPathway" id="UPA00196"/>
<dbReference type="STRING" id="933852.A0A0C2X6H8"/>
<keyword evidence="7 9" id="KW-0472">Membrane</keyword>
<dbReference type="Proteomes" id="UP000054097">
    <property type="component" value="Unassembled WGS sequence"/>
</dbReference>
<evidence type="ECO:0000256" key="7">
    <source>
        <dbReference type="ARBA" id="ARBA00023136"/>
    </source>
</evidence>
<keyword evidence="6 9" id="KW-1133">Transmembrane helix</keyword>
<feature type="compositionally biased region" description="Low complexity" evidence="8">
    <location>
        <begin position="7"/>
        <end position="23"/>
    </location>
</feature>
<comment type="pathway">
    <text evidence="2">Glycolipid biosynthesis; glycosylphosphatidylinositol-anchor biosynthesis.</text>
</comment>
<keyword evidence="5" id="KW-0256">Endoplasmic reticulum</keyword>
<dbReference type="Pfam" id="PF06699">
    <property type="entry name" value="PIG-F"/>
    <property type="match status" value="1"/>
</dbReference>
<feature type="region of interest" description="Disordered" evidence="8">
    <location>
        <begin position="1"/>
        <end position="30"/>
    </location>
</feature>
<reference evidence="11" key="2">
    <citation type="submission" date="2015-01" db="EMBL/GenBank/DDBJ databases">
        <title>Evolutionary Origins and Diversification of the Mycorrhizal Mutualists.</title>
        <authorList>
            <consortium name="DOE Joint Genome Institute"/>
            <consortium name="Mycorrhizal Genomics Consortium"/>
            <person name="Kohler A."/>
            <person name="Kuo A."/>
            <person name="Nagy L.G."/>
            <person name="Floudas D."/>
            <person name="Copeland A."/>
            <person name="Barry K.W."/>
            <person name="Cichocki N."/>
            <person name="Veneault-Fourrey C."/>
            <person name="LaButti K."/>
            <person name="Lindquist E.A."/>
            <person name="Lipzen A."/>
            <person name="Lundell T."/>
            <person name="Morin E."/>
            <person name="Murat C."/>
            <person name="Riley R."/>
            <person name="Ohm R."/>
            <person name="Sun H."/>
            <person name="Tunlid A."/>
            <person name="Henrissat B."/>
            <person name="Grigoriev I.V."/>
            <person name="Hibbett D.S."/>
            <person name="Martin F."/>
        </authorList>
    </citation>
    <scope>NUCLEOTIDE SEQUENCE [LARGE SCALE GENOMIC DNA]</scope>
    <source>
        <strain evidence="11">MAFF 305830</strain>
    </source>
</reference>
<organism evidence="10 11">
    <name type="scientific">Serendipita vermifera MAFF 305830</name>
    <dbReference type="NCBI Taxonomy" id="933852"/>
    <lineage>
        <taxon>Eukaryota</taxon>
        <taxon>Fungi</taxon>
        <taxon>Dikarya</taxon>
        <taxon>Basidiomycota</taxon>
        <taxon>Agaricomycotina</taxon>
        <taxon>Agaricomycetes</taxon>
        <taxon>Sebacinales</taxon>
        <taxon>Serendipitaceae</taxon>
        <taxon>Serendipita</taxon>
    </lineage>
</organism>
<feature type="transmembrane region" description="Helical" evidence="9">
    <location>
        <begin position="228"/>
        <end position="247"/>
    </location>
</feature>
<comment type="subcellular location">
    <subcellularLocation>
        <location evidence="1">Endoplasmic reticulum membrane</location>
        <topology evidence="1">Multi-pass membrane protein</topology>
    </subcellularLocation>
</comment>
<feature type="transmembrane region" description="Helical" evidence="9">
    <location>
        <begin position="267"/>
        <end position="287"/>
    </location>
</feature>
<dbReference type="GO" id="GO:0006506">
    <property type="term" value="P:GPI anchor biosynthetic process"/>
    <property type="evidence" value="ECO:0007669"/>
    <property type="project" value="UniProtKB-UniPathway"/>
</dbReference>
<keyword evidence="3" id="KW-0337">GPI-anchor biosynthesis</keyword>
<evidence type="ECO:0000313" key="11">
    <source>
        <dbReference type="Proteomes" id="UP000054097"/>
    </source>
</evidence>
<evidence type="ECO:0000256" key="5">
    <source>
        <dbReference type="ARBA" id="ARBA00022824"/>
    </source>
</evidence>
<evidence type="ECO:0000256" key="8">
    <source>
        <dbReference type="SAM" id="MobiDB-lite"/>
    </source>
</evidence>
<feature type="transmembrane region" description="Helical" evidence="9">
    <location>
        <begin position="87"/>
        <end position="105"/>
    </location>
</feature>
<evidence type="ECO:0000256" key="2">
    <source>
        <dbReference type="ARBA" id="ARBA00004687"/>
    </source>
</evidence>
<gene>
    <name evidence="10" type="ORF">M408DRAFT_331565</name>
</gene>